<proteinExistence type="predicted"/>
<dbReference type="Proteomes" id="UP000472270">
    <property type="component" value="Unassembled WGS sequence"/>
</dbReference>
<dbReference type="PANTHER" id="PTHR14191:SF20">
    <property type="entry name" value="NA(+)_H(+) EXCHANGE REGULATORY COFACTOR NHE-RF4"/>
    <property type="match status" value="1"/>
</dbReference>
<reference evidence="4" key="1">
    <citation type="submission" date="2025-08" db="UniProtKB">
        <authorList>
            <consortium name="Ensembl"/>
        </authorList>
    </citation>
    <scope>IDENTIFICATION</scope>
</reference>
<protein>
    <submittedName>
        <fullName evidence="4">PDZ domain containing 3b</fullName>
    </submittedName>
</protein>
<feature type="domain" description="PDZ" evidence="3">
    <location>
        <begin position="8"/>
        <end position="71"/>
    </location>
</feature>
<dbReference type="GO" id="GO:0043495">
    <property type="term" value="F:protein-membrane adaptor activity"/>
    <property type="evidence" value="ECO:0007669"/>
    <property type="project" value="TreeGrafter"/>
</dbReference>
<dbReference type="SMART" id="SM00228">
    <property type="entry name" value="PDZ"/>
    <property type="match status" value="3"/>
</dbReference>
<keyword evidence="1" id="KW-0677">Repeat</keyword>
<dbReference type="AlphaFoldDB" id="A0A673G994"/>
<feature type="domain" description="PDZ" evidence="3">
    <location>
        <begin position="201"/>
        <end position="278"/>
    </location>
</feature>
<dbReference type="GO" id="GO:0072659">
    <property type="term" value="P:protein localization to plasma membrane"/>
    <property type="evidence" value="ECO:0007669"/>
    <property type="project" value="TreeGrafter"/>
</dbReference>
<keyword evidence="5" id="KW-1185">Reference proteome</keyword>
<evidence type="ECO:0000256" key="1">
    <source>
        <dbReference type="ARBA" id="ARBA00022737"/>
    </source>
</evidence>
<accession>A0A673G994</accession>
<reference evidence="4" key="2">
    <citation type="submission" date="2025-09" db="UniProtKB">
        <authorList>
            <consortium name="Ensembl"/>
        </authorList>
    </citation>
    <scope>IDENTIFICATION</scope>
</reference>
<name>A0A673G994_9TELE</name>
<dbReference type="PANTHER" id="PTHR14191">
    <property type="entry name" value="PDZ DOMAIN CONTAINING PROTEIN"/>
    <property type="match status" value="1"/>
</dbReference>
<dbReference type="CDD" id="cd06768">
    <property type="entry name" value="PDZ_NHERF-like"/>
    <property type="match status" value="3"/>
</dbReference>
<feature type="region of interest" description="Disordered" evidence="2">
    <location>
        <begin position="303"/>
        <end position="322"/>
    </location>
</feature>
<evidence type="ECO:0000256" key="2">
    <source>
        <dbReference type="SAM" id="MobiDB-lite"/>
    </source>
</evidence>
<feature type="domain" description="PDZ" evidence="3">
    <location>
        <begin position="333"/>
        <end position="413"/>
    </location>
</feature>
<dbReference type="PROSITE" id="PS50106">
    <property type="entry name" value="PDZ"/>
    <property type="match status" value="3"/>
</dbReference>
<dbReference type="InterPro" id="IPR051067">
    <property type="entry name" value="NHER"/>
</dbReference>
<dbReference type="Ensembl" id="ENSSRHT00000012462.1">
    <property type="protein sequence ID" value="ENSSRHP00000012011.1"/>
    <property type="gene ID" value="ENSSRHG00000006880.1"/>
</dbReference>
<dbReference type="SUPFAM" id="SSF50156">
    <property type="entry name" value="PDZ domain-like"/>
    <property type="match status" value="3"/>
</dbReference>
<sequence>NDGYPSPRVCVLKKEEGETFGFRLLVERGQQGHIIRQLDSLGVAERSGLKDGDRLLEVNEMFVDNVEHMEVRGHDLYFVSGSHLCFLVLDEKAYEQAVSEGRDLRELAKASRGEGWRPPRLCHITRDAPGLGLNIQPVEGEKGKFTVSSVKGGAAERAGKCNNHMTMLVIDSDSEKSYARRKMPIVPAMADAENMPYRPRRLHLVLGPEGYGFLLRQEKTGTRRKVDKGSPAELGSVKEGEMLLEVNGESTESLSHNQVVSKIRQSGQQVTLTTMPPQDQDFYTKLGLSPLLFCVDVTSGNPEEQKEIPVTPKPALPPVEPQEDVQINPNIRRCILERGSAGFGFHLGCVQQKPGTFISQVAAGGPGEMSGLLQCDVVVEVNGQNVEKESVEDVILHVKRGGGTLSLLVVDQKGYDWLKKNGKPITVNKLAPISEVYIPLPNKNK</sequence>
<dbReference type="Gene3D" id="2.30.42.10">
    <property type="match status" value="4"/>
</dbReference>
<feature type="compositionally biased region" description="Pro residues" evidence="2">
    <location>
        <begin position="311"/>
        <end position="320"/>
    </location>
</feature>
<evidence type="ECO:0000313" key="5">
    <source>
        <dbReference type="Proteomes" id="UP000472270"/>
    </source>
</evidence>
<evidence type="ECO:0000313" key="4">
    <source>
        <dbReference type="Ensembl" id="ENSSRHP00000012011.1"/>
    </source>
</evidence>
<dbReference type="InterPro" id="IPR036034">
    <property type="entry name" value="PDZ_sf"/>
</dbReference>
<organism evidence="4 5">
    <name type="scientific">Sinocyclocheilus rhinocerous</name>
    <dbReference type="NCBI Taxonomy" id="307959"/>
    <lineage>
        <taxon>Eukaryota</taxon>
        <taxon>Metazoa</taxon>
        <taxon>Chordata</taxon>
        <taxon>Craniata</taxon>
        <taxon>Vertebrata</taxon>
        <taxon>Euteleostomi</taxon>
        <taxon>Actinopterygii</taxon>
        <taxon>Neopterygii</taxon>
        <taxon>Teleostei</taxon>
        <taxon>Ostariophysi</taxon>
        <taxon>Cypriniformes</taxon>
        <taxon>Cyprinidae</taxon>
        <taxon>Cyprininae</taxon>
        <taxon>Sinocyclocheilus</taxon>
    </lineage>
</organism>
<dbReference type="Pfam" id="PF00595">
    <property type="entry name" value="PDZ"/>
    <property type="match status" value="3"/>
</dbReference>
<dbReference type="InterPro" id="IPR001478">
    <property type="entry name" value="PDZ"/>
</dbReference>
<evidence type="ECO:0000259" key="3">
    <source>
        <dbReference type="PROSITE" id="PS50106"/>
    </source>
</evidence>
<dbReference type="GO" id="GO:0016324">
    <property type="term" value="C:apical plasma membrane"/>
    <property type="evidence" value="ECO:0007669"/>
    <property type="project" value="TreeGrafter"/>
</dbReference>